<reference evidence="3" key="1">
    <citation type="submission" date="2020-03" db="EMBL/GenBank/DDBJ databases">
        <title>A high-quality chromosome-level genome assembly of a woody plant with both climbing and erect habits, Rhamnella rubrinervis.</title>
        <authorList>
            <person name="Lu Z."/>
            <person name="Yang Y."/>
            <person name="Zhu X."/>
            <person name="Sun Y."/>
        </authorList>
    </citation>
    <scope>NUCLEOTIDE SEQUENCE</scope>
    <source>
        <strain evidence="3">BYM</strain>
        <tissue evidence="3">Leaf</tissue>
    </source>
</reference>
<dbReference type="Proteomes" id="UP000796880">
    <property type="component" value="Unassembled WGS sequence"/>
</dbReference>
<organism evidence="3 4">
    <name type="scientific">Rhamnella rubrinervis</name>
    <dbReference type="NCBI Taxonomy" id="2594499"/>
    <lineage>
        <taxon>Eukaryota</taxon>
        <taxon>Viridiplantae</taxon>
        <taxon>Streptophyta</taxon>
        <taxon>Embryophyta</taxon>
        <taxon>Tracheophyta</taxon>
        <taxon>Spermatophyta</taxon>
        <taxon>Magnoliopsida</taxon>
        <taxon>eudicotyledons</taxon>
        <taxon>Gunneridae</taxon>
        <taxon>Pentapetalae</taxon>
        <taxon>rosids</taxon>
        <taxon>fabids</taxon>
        <taxon>Rosales</taxon>
        <taxon>Rhamnaceae</taxon>
        <taxon>rhamnoid group</taxon>
        <taxon>Rhamneae</taxon>
        <taxon>Rhamnella</taxon>
    </lineage>
</organism>
<evidence type="ECO:0000313" key="4">
    <source>
        <dbReference type="Proteomes" id="UP000796880"/>
    </source>
</evidence>
<evidence type="ECO:0000313" key="3">
    <source>
        <dbReference type="EMBL" id="KAF3443386.1"/>
    </source>
</evidence>
<keyword evidence="4" id="KW-1185">Reference proteome</keyword>
<feature type="coiled-coil region" evidence="1">
    <location>
        <begin position="173"/>
        <end position="200"/>
    </location>
</feature>
<feature type="compositionally biased region" description="Acidic residues" evidence="2">
    <location>
        <begin position="247"/>
        <end position="262"/>
    </location>
</feature>
<dbReference type="AlphaFoldDB" id="A0A8K0H0C8"/>
<feature type="region of interest" description="Disordered" evidence="2">
    <location>
        <begin position="236"/>
        <end position="312"/>
    </location>
</feature>
<name>A0A8K0H0C8_9ROSA</name>
<feature type="compositionally biased region" description="Basic and acidic residues" evidence="2">
    <location>
        <begin position="127"/>
        <end position="143"/>
    </location>
</feature>
<dbReference type="EMBL" id="VOIH02000006">
    <property type="protein sequence ID" value="KAF3443386.1"/>
    <property type="molecule type" value="Genomic_DNA"/>
</dbReference>
<gene>
    <name evidence="3" type="ORF">FNV43_RR13068</name>
</gene>
<keyword evidence="1" id="KW-0175">Coiled coil</keyword>
<protein>
    <submittedName>
        <fullName evidence="3">Uncharacterized protein</fullName>
    </submittedName>
</protein>
<accession>A0A8K0H0C8</accession>
<feature type="region of interest" description="Disordered" evidence="2">
    <location>
        <begin position="99"/>
        <end position="145"/>
    </location>
</feature>
<evidence type="ECO:0000256" key="2">
    <source>
        <dbReference type="SAM" id="MobiDB-lite"/>
    </source>
</evidence>
<proteinExistence type="predicted"/>
<comment type="caution">
    <text evidence="3">The sequence shown here is derived from an EMBL/GenBank/DDBJ whole genome shotgun (WGS) entry which is preliminary data.</text>
</comment>
<feature type="compositionally biased region" description="Polar residues" evidence="2">
    <location>
        <begin position="293"/>
        <end position="312"/>
    </location>
</feature>
<evidence type="ECO:0000256" key="1">
    <source>
        <dbReference type="SAM" id="Coils"/>
    </source>
</evidence>
<sequence length="312" mass="35424">MLYLKERYSFPNNAVLSAPRKGEKAELLQSRTRATYAERRAKKADTLSMLEGKLDFLQTRLRATKARKKDTSLSRGRVYSIQLARLTLEFAQHGLKKVTGRPDLNEKKVPPDNLPNKSPKCLLKGMSFEDRSNEDRRQLDDSTRSMQRAQDCRYFTKTITKTDNALKNKSVVLNNLFATNKSLEKEVQCLKQIATDAVNKAKQLEKCWSEADLKWVEKEEELRNLRKMIQRFKAGEVDWPTPKPSEDEGSEDSEISSNEDEPEKNVEAEKTSSPTKDSFIEAMDAIKAEGTESIANTEEASSATKPNQGDLP</sequence>